<organism evidence="4 5">
    <name type="scientific">Rhizophagus irregularis (strain DAOM 181602 / DAOM 197198 / MUCL 43194)</name>
    <name type="common">Arbuscular mycorrhizal fungus</name>
    <name type="synonym">Glomus intraradices</name>
    <dbReference type="NCBI Taxonomy" id="747089"/>
    <lineage>
        <taxon>Eukaryota</taxon>
        <taxon>Fungi</taxon>
        <taxon>Fungi incertae sedis</taxon>
        <taxon>Mucoromycota</taxon>
        <taxon>Glomeromycotina</taxon>
        <taxon>Glomeromycetes</taxon>
        <taxon>Glomerales</taxon>
        <taxon>Glomeraceae</taxon>
        <taxon>Rhizophagus</taxon>
    </lineage>
</organism>
<evidence type="ECO:0000313" key="4">
    <source>
        <dbReference type="EMBL" id="POG59098.1"/>
    </source>
</evidence>
<dbReference type="PANTHER" id="PTHR44329">
    <property type="entry name" value="SERINE/THREONINE-PROTEIN KINASE TNNI3K-RELATED"/>
    <property type="match status" value="1"/>
</dbReference>
<dbReference type="GO" id="GO:0005524">
    <property type="term" value="F:ATP binding"/>
    <property type="evidence" value="ECO:0007669"/>
    <property type="project" value="UniProtKB-KW"/>
</dbReference>
<dbReference type="InterPro" id="IPR001245">
    <property type="entry name" value="Ser-Thr/Tyr_kinase_cat_dom"/>
</dbReference>
<dbReference type="GO" id="GO:0004674">
    <property type="term" value="F:protein serine/threonine kinase activity"/>
    <property type="evidence" value="ECO:0007669"/>
    <property type="project" value="TreeGrafter"/>
</dbReference>
<dbReference type="AlphaFoldDB" id="A0A2P4P169"/>
<evidence type="ECO:0000256" key="2">
    <source>
        <dbReference type="ARBA" id="ARBA00022840"/>
    </source>
</evidence>
<evidence type="ECO:0000259" key="3">
    <source>
        <dbReference type="PROSITE" id="PS50011"/>
    </source>
</evidence>
<dbReference type="Pfam" id="PF07714">
    <property type="entry name" value="PK_Tyr_Ser-Thr"/>
    <property type="match status" value="1"/>
</dbReference>
<comment type="caution">
    <text evidence="4">The sequence shown here is derived from an EMBL/GenBank/DDBJ whole genome shotgun (WGS) entry which is preliminary data.</text>
</comment>
<dbReference type="InterPro" id="IPR011009">
    <property type="entry name" value="Kinase-like_dom_sf"/>
</dbReference>
<dbReference type="Gene3D" id="1.10.510.10">
    <property type="entry name" value="Transferase(Phosphotransferase) domain 1"/>
    <property type="match status" value="1"/>
</dbReference>
<dbReference type="PANTHER" id="PTHR44329:SF298">
    <property type="entry name" value="MIXED LINEAGE KINASE DOMAIN-LIKE PROTEIN"/>
    <property type="match status" value="1"/>
</dbReference>
<dbReference type="EMBL" id="AUPC02000475">
    <property type="protein sequence ID" value="POG59098.1"/>
    <property type="molecule type" value="Genomic_DNA"/>
</dbReference>
<sequence length="291" mass="33342">MTKDPETKEFMMILEFAEKGNLRCFLSSNFNNILWKDKIFNLHGLAYDLKNLHKLGYFHRDFHSGNILQNISGGAFVSDFGLSRPSNEQISNKVCGVLPYIAPEVLNGEPYTLSSDIYSFGVIMGELSSGKPPFYKKKHDTTLALAICNGLRPEFGKGTPEFYKKLAHKCMNANPHQRPTAIELYEIIDFWDKCIKSINYQEKENFGYKGKEIKFMFKEADKEIQNISTSYEINPDAIYTSRVFTFRNLSNPINSPIITSLYLNDEENNKDCKDSQLFNLEVSSSHENDTD</sequence>
<dbReference type="VEuPathDB" id="FungiDB:RhiirFUN_004058"/>
<evidence type="ECO:0000313" key="5">
    <source>
        <dbReference type="Proteomes" id="UP000018888"/>
    </source>
</evidence>
<name>A0A2P4P169_RHIID</name>
<keyword evidence="1" id="KW-0547">Nucleotide-binding</keyword>
<proteinExistence type="predicted"/>
<accession>A0A2P4P169</accession>
<dbReference type="Proteomes" id="UP000018888">
    <property type="component" value="Unassembled WGS sequence"/>
</dbReference>
<reference evidence="4 5" key="2">
    <citation type="journal article" date="2018" name="New Phytol.">
        <title>High intraspecific genome diversity in the model arbuscular mycorrhizal symbiont Rhizophagus irregularis.</title>
        <authorList>
            <person name="Chen E.C.H."/>
            <person name="Morin E."/>
            <person name="Beaudet D."/>
            <person name="Noel J."/>
            <person name="Yildirir G."/>
            <person name="Ndikumana S."/>
            <person name="Charron P."/>
            <person name="St-Onge C."/>
            <person name="Giorgi J."/>
            <person name="Kruger M."/>
            <person name="Marton T."/>
            <person name="Ropars J."/>
            <person name="Grigoriev I.V."/>
            <person name="Hainaut M."/>
            <person name="Henrissat B."/>
            <person name="Roux C."/>
            <person name="Martin F."/>
            <person name="Corradi N."/>
        </authorList>
    </citation>
    <scope>NUCLEOTIDE SEQUENCE [LARGE SCALE GENOMIC DNA]</scope>
    <source>
        <strain evidence="4 5">DAOM 197198</strain>
    </source>
</reference>
<gene>
    <name evidence="4" type="ORF">GLOIN_2v1865719</name>
</gene>
<dbReference type="InterPro" id="IPR000719">
    <property type="entry name" value="Prot_kinase_dom"/>
</dbReference>
<protein>
    <submittedName>
        <fullName evidence="4">Kinase-like domain-containing protein</fullName>
    </submittedName>
</protein>
<reference evidence="4 5" key="1">
    <citation type="journal article" date="2013" name="Proc. Natl. Acad. Sci. U.S.A.">
        <title>Genome of an arbuscular mycorrhizal fungus provides insight into the oldest plant symbiosis.</title>
        <authorList>
            <person name="Tisserant E."/>
            <person name="Malbreil M."/>
            <person name="Kuo A."/>
            <person name="Kohler A."/>
            <person name="Symeonidi A."/>
            <person name="Balestrini R."/>
            <person name="Charron P."/>
            <person name="Duensing N."/>
            <person name="Frei Dit Frey N."/>
            <person name="Gianinazzi-Pearson V."/>
            <person name="Gilbert L.B."/>
            <person name="Handa Y."/>
            <person name="Herr J.R."/>
            <person name="Hijri M."/>
            <person name="Koul R."/>
            <person name="Kawaguchi M."/>
            <person name="Krajinski F."/>
            <person name="Lammers P.J."/>
            <person name="Masclaux F.G."/>
            <person name="Murat C."/>
            <person name="Morin E."/>
            <person name="Ndikumana S."/>
            <person name="Pagni M."/>
            <person name="Petitpierre D."/>
            <person name="Requena N."/>
            <person name="Rosikiewicz P."/>
            <person name="Riley R."/>
            <person name="Saito K."/>
            <person name="San Clemente H."/>
            <person name="Shapiro H."/>
            <person name="van Tuinen D."/>
            <person name="Becard G."/>
            <person name="Bonfante P."/>
            <person name="Paszkowski U."/>
            <person name="Shachar-Hill Y.Y."/>
            <person name="Tuskan G.A."/>
            <person name="Young P.W."/>
            <person name="Sanders I.R."/>
            <person name="Henrissat B."/>
            <person name="Rensing S.A."/>
            <person name="Grigoriev I.V."/>
            <person name="Corradi N."/>
            <person name="Roux C."/>
            <person name="Martin F."/>
        </authorList>
    </citation>
    <scope>NUCLEOTIDE SEQUENCE [LARGE SCALE GENOMIC DNA]</scope>
    <source>
        <strain evidence="4 5">DAOM 197198</strain>
    </source>
</reference>
<keyword evidence="5" id="KW-1185">Reference proteome</keyword>
<dbReference type="PRINTS" id="PR00109">
    <property type="entry name" value="TYRKINASE"/>
</dbReference>
<keyword evidence="2" id="KW-0067">ATP-binding</keyword>
<dbReference type="SUPFAM" id="SSF56112">
    <property type="entry name" value="Protein kinase-like (PK-like)"/>
    <property type="match status" value="1"/>
</dbReference>
<dbReference type="PROSITE" id="PS50011">
    <property type="entry name" value="PROTEIN_KINASE_DOM"/>
    <property type="match status" value="1"/>
</dbReference>
<feature type="domain" description="Protein kinase" evidence="3">
    <location>
        <begin position="1"/>
        <end position="191"/>
    </location>
</feature>
<dbReference type="InterPro" id="IPR051681">
    <property type="entry name" value="Ser/Thr_Kinases-Pseudokinases"/>
</dbReference>
<evidence type="ECO:0000256" key="1">
    <source>
        <dbReference type="ARBA" id="ARBA00022741"/>
    </source>
</evidence>